<protein>
    <submittedName>
        <fullName evidence="6">Disulfide bond formation protein B</fullName>
    </submittedName>
</protein>
<sequence length="189" mass="20192">MISPEMARQLNALILLGIAGILTFAFVDQFTQGDLPCPLCLLQRVGFVLAGFGFALNILFGPQPSHYGVAILGACVGAGVATRQILLHIVPGSGTYGDALFGLHFYTWALIAFCLIILACALLLLFEDQFRPTPGMAKRVGWRGATGLGIVALFCFSLLTLINAGSTFAECKFGLCPDNPESYELLDES</sequence>
<keyword evidence="7" id="KW-1185">Reference proteome</keyword>
<comment type="caution">
    <text evidence="6">The sequence shown here is derived from an EMBL/GenBank/DDBJ whole genome shotgun (WGS) entry which is preliminary data.</text>
</comment>
<feature type="transmembrane region" description="Helical" evidence="5">
    <location>
        <begin position="147"/>
        <end position="169"/>
    </location>
</feature>
<proteinExistence type="predicted"/>
<dbReference type="Pfam" id="PF02600">
    <property type="entry name" value="DsbB"/>
    <property type="match status" value="1"/>
</dbReference>
<gene>
    <name evidence="6" type="ORF">ACFOW6_02745</name>
</gene>
<organism evidence="6 7">
    <name type="scientific">Fodinicurvata halophila</name>
    <dbReference type="NCBI Taxonomy" id="1419723"/>
    <lineage>
        <taxon>Bacteria</taxon>
        <taxon>Pseudomonadati</taxon>
        <taxon>Pseudomonadota</taxon>
        <taxon>Alphaproteobacteria</taxon>
        <taxon>Rhodospirillales</taxon>
        <taxon>Rhodovibrionaceae</taxon>
        <taxon>Fodinicurvata</taxon>
    </lineage>
</organism>
<evidence type="ECO:0000256" key="2">
    <source>
        <dbReference type="ARBA" id="ARBA00022692"/>
    </source>
</evidence>
<evidence type="ECO:0000256" key="3">
    <source>
        <dbReference type="ARBA" id="ARBA00022989"/>
    </source>
</evidence>
<evidence type="ECO:0000256" key="4">
    <source>
        <dbReference type="ARBA" id="ARBA00023136"/>
    </source>
</evidence>
<dbReference type="Proteomes" id="UP001595799">
    <property type="component" value="Unassembled WGS sequence"/>
</dbReference>
<reference evidence="7" key="1">
    <citation type="journal article" date="2019" name="Int. J. Syst. Evol. Microbiol.">
        <title>The Global Catalogue of Microorganisms (GCM) 10K type strain sequencing project: providing services to taxonomists for standard genome sequencing and annotation.</title>
        <authorList>
            <consortium name="The Broad Institute Genomics Platform"/>
            <consortium name="The Broad Institute Genome Sequencing Center for Infectious Disease"/>
            <person name="Wu L."/>
            <person name="Ma J."/>
        </authorList>
    </citation>
    <scope>NUCLEOTIDE SEQUENCE [LARGE SCALE GENOMIC DNA]</scope>
    <source>
        <strain evidence="7">CECT 8472</strain>
    </source>
</reference>
<comment type="subcellular location">
    <subcellularLocation>
        <location evidence="1">Membrane</location>
        <topology evidence="1">Multi-pass membrane protein</topology>
    </subcellularLocation>
</comment>
<feature type="transmembrane region" description="Helical" evidence="5">
    <location>
        <begin position="12"/>
        <end position="30"/>
    </location>
</feature>
<keyword evidence="2 5" id="KW-0812">Transmembrane</keyword>
<accession>A0ABV8UI41</accession>
<dbReference type="InterPro" id="IPR003752">
    <property type="entry name" value="DiS_bond_form_DsbB/BdbC"/>
</dbReference>
<evidence type="ECO:0000256" key="1">
    <source>
        <dbReference type="ARBA" id="ARBA00004141"/>
    </source>
</evidence>
<feature type="transmembrane region" description="Helical" evidence="5">
    <location>
        <begin position="42"/>
        <end position="60"/>
    </location>
</feature>
<feature type="transmembrane region" description="Helical" evidence="5">
    <location>
        <begin position="106"/>
        <end position="126"/>
    </location>
</feature>
<evidence type="ECO:0000256" key="5">
    <source>
        <dbReference type="SAM" id="Phobius"/>
    </source>
</evidence>
<dbReference type="SUPFAM" id="SSF158442">
    <property type="entry name" value="DsbB-like"/>
    <property type="match status" value="1"/>
</dbReference>
<evidence type="ECO:0000313" key="7">
    <source>
        <dbReference type="Proteomes" id="UP001595799"/>
    </source>
</evidence>
<keyword evidence="4 5" id="KW-0472">Membrane</keyword>
<evidence type="ECO:0000313" key="6">
    <source>
        <dbReference type="EMBL" id="MFC4350457.1"/>
    </source>
</evidence>
<dbReference type="Gene3D" id="1.20.1550.10">
    <property type="entry name" value="DsbB-like"/>
    <property type="match status" value="1"/>
</dbReference>
<feature type="transmembrane region" description="Helical" evidence="5">
    <location>
        <begin position="67"/>
        <end position="86"/>
    </location>
</feature>
<name>A0ABV8UI41_9PROT</name>
<dbReference type="InterPro" id="IPR023380">
    <property type="entry name" value="DsbB-like_sf"/>
</dbReference>
<keyword evidence="3 5" id="KW-1133">Transmembrane helix</keyword>
<dbReference type="RefSeq" id="WP_382420793.1">
    <property type="nucleotide sequence ID" value="NZ_JBHSCW010000001.1"/>
</dbReference>
<dbReference type="EMBL" id="JBHSCW010000001">
    <property type="protein sequence ID" value="MFC4350457.1"/>
    <property type="molecule type" value="Genomic_DNA"/>
</dbReference>